<dbReference type="Gene3D" id="3.10.350.10">
    <property type="entry name" value="LysM domain"/>
    <property type="match status" value="1"/>
</dbReference>
<dbReference type="InterPro" id="IPR018392">
    <property type="entry name" value="LysM"/>
</dbReference>
<protein>
    <recommendedName>
        <fullName evidence="4">Peptidoglycan hydrolase</fullName>
    </recommendedName>
</protein>
<dbReference type="SMART" id="SM00047">
    <property type="entry name" value="LYZ2"/>
    <property type="match status" value="1"/>
</dbReference>
<keyword evidence="7" id="KW-1185">Reference proteome</keyword>
<comment type="caution">
    <text evidence="6">The sequence shown here is derived from an EMBL/GenBank/DDBJ whole genome shotgun (WGS) entry which is preliminary data.</text>
</comment>
<keyword evidence="2" id="KW-0081">Bacteriolytic enzyme</keyword>
<dbReference type="Gene3D" id="1.10.530.10">
    <property type="match status" value="1"/>
</dbReference>
<evidence type="ECO:0000256" key="4">
    <source>
        <dbReference type="ARBA" id="ARBA00032108"/>
    </source>
</evidence>
<gene>
    <name evidence="6" type="ORF">NG821_01830</name>
</gene>
<sequence>MKKIFSLLLMMVLVIPTGAQLRWNSQFQNYINQYKDLAIEQMLRYHIPASITLAQGVLESRGGLSSLVTEGNNHFGIKCHNWTGPTQYHDDDAKGECFRVYSNARESYEDHSKFLHDQPRYASLFRLDITDYRGWAKGLRDCGYATNPNYANLLIQIIELYSLNQYDKDRHYDHFMAQHSGKDQLVQSELQLHPIHRFNNNYYLFAREGDTFKSIGKEVDISWKKLAKYNERDKNDILHKGDIVFLKKKEKKAPKQFKNRPHIVKPGESMYSIAQAYGMRLENLYKLNSLSPTYQIYPGAKLKVR</sequence>
<evidence type="ECO:0000259" key="5">
    <source>
        <dbReference type="PROSITE" id="PS51782"/>
    </source>
</evidence>
<keyword evidence="1" id="KW-0929">Antimicrobial</keyword>
<reference evidence="6 7" key="1">
    <citation type="submission" date="2022-06" db="EMBL/GenBank/DDBJ databases">
        <title>A taxonomic note on the genus Prevotella: Description of four novel genera and emended description of the genera Hallella and Xylanibacter.</title>
        <authorList>
            <person name="Hitch T.C.A."/>
        </authorList>
    </citation>
    <scope>NUCLEOTIDE SEQUENCE [LARGE SCALE GENOMIC DNA]</scope>
    <source>
        <strain evidence="6 7">DSM 100619</strain>
    </source>
</reference>
<dbReference type="EMBL" id="JAMXLY010000004">
    <property type="protein sequence ID" value="MCO6024592.1"/>
    <property type="molecule type" value="Genomic_DNA"/>
</dbReference>
<name>A0ABT1BU38_9BACT</name>
<accession>A0ABT1BU38</accession>
<evidence type="ECO:0000256" key="3">
    <source>
        <dbReference type="ARBA" id="ARBA00022801"/>
    </source>
</evidence>
<dbReference type="InterPro" id="IPR051056">
    <property type="entry name" value="Glycosyl_Hydrolase_73"/>
</dbReference>
<dbReference type="PANTHER" id="PTHR33308:SF9">
    <property type="entry name" value="PEPTIDOGLYCAN HYDROLASE FLGJ"/>
    <property type="match status" value="1"/>
</dbReference>
<evidence type="ECO:0000256" key="1">
    <source>
        <dbReference type="ARBA" id="ARBA00022529"/>
    </source>
</evidence>
<evidence type="ECO:0000313" key="6">
    <source>
        <dbReference type="EMBL" id="MCO6024592.1"/>
    </source>
</evidence>
<organism evidence="6 7">
    <name type="scientific">Segatella cerevisiae</name>
    <dbReference type="NCBI Taxonomy" id="2053716"/>
    <lineage>
        <taxon>Bacteria</taxon>
        <taxon>Pseudomonadati</taxon>
        <taxon>Bacteroidota</taxon>
        <taxon>Bacteroidia</taxon>
        <taxon>Bacteroidales</taxon>
        <taxon>Prevotellaceae</taxon>
        <taxon>Segatella</taxon>
    </lineage>
</organism>
<dbReference type="PROSITE" id="PS51782">
    <property type="entry name" value="LYSM"/>
    <property type="match status" value="1"/>
</dbReference>
<feature type="domain" description="LysM" evidence="5">
    <location>
        <begin position="260"/>
        <end position="304"/>
    </location>
</feature>
<dbReference type="CDD" id="cd00118">
    <property type="entry name" value="LysM"/>
    <property type="match status" value="1"/>
</dbReference>
<dbReference type="Pfam" id="PF01832">
    <property type="entry name" value="Glucosaminidase"/>
    <property type="match status" value="1"/>
</dbReference>
<dbReference type="Proteomes" id="UP001204015">
    <property type="component" value="Unassembled WGS sequence"/>
</dbReference>
<dbReference type="InterPro" id="IPR036779">
    <property type="entry name" value="LysM_dom_sf"/>
</dbReference>
<dbReference type="RefSeq" id="WP_252759955.1">
    <property type="nucleotide sequence ID" value="NZ_JAMXLY010000004.1"/>
</dbReference>
<dbReference type="SMART" id="SM00257">
    <property type="entry name" value="LysM"/>
    <property type="match status" value="2"/>
</dbReference>
<dbReference type="SUPFAM" id="SSF54106">
    <property type="entry name" value="LysM domain"/>
    <property type="match status" value="2"/>
</dbReference>
<dbReference type="InterPro" id="IPR002901">
    <property type="entry name" value="MGlyc_endo_b_GlcNAc-like_dom"/>
</dbReference>
<evidence type="ECO:0000313" key="7">
    <source>
        <dbReference type="Proteomes" id="UP001204015"/>
    </source>
</evidence>
<evidence type="ECO:0000256" key="2">
    <source>
        <dbReference type="ARBA" id="ARBA00022638"/>
    </source>
</evidence>
<dbReference type="PANTHER" id="PTHR33308">
    <property type="entry name" value="PEPTIDOGLYCAN HYDROLASE FLGJ"/>
    <property type="match status" value="1"/>
</dbReference>
<dbReference type="Pfam" id="PF01476">
    <property type="entry name" value="LysM"/>
    <property type="match status" value="2"/>
</dbReference>
<keyword evidence="3" id="KW-0378">Hydrolase</keyword>
<proteinExistence type="predicted"/>